<dbReference type="OrthoDB" id="360190at2"/>
<dbReference type="EMBL" id="CDNC01000024">
    <property type="protein sequence ID" value="CEM62370.1"/>
    <property type="molecule type" value="Genomic_DNA"/>
</dbReference>
<dbReference type="Proteomes" id="UP000323594">
    <property type="component" value="Chromosome"/>
</dbReference>
<dbReference type="GeneID" id="57751790"/>
<evidence type="ECO:0000256" key="1">
    <source>
        <dbReference type="SAM" id="Coils"/>
    </source>
</evidence>
<protein>
    <recommendedName>
        <fullName evidence="7">DUF2802 domain-containing protein</fullName>
    </recommendedName>
</protein>
<keyword evidence="5" id="KW-1185">Reference proteome</keyword>
<sequence>MLVLGVILCFINIFMLVFFYLKITNSFSQNAYQKNMEKEVLKLIQDIRYEADLAISMFDTKQAELDKAIKEADKKLRLLNKEMEINKTALNTMQKLDKQVTNQNLQKESSLVNFGSENKLSVENPPLAASSQKTQTQEEPITIYTKRIIQDNAVKTGQGTVNEQILEMAKKGFSPEFIANKVGMTFGEIQLIIGLNS</sequence>
<dbReference type="RefSeq" id="WP_002700598.1">
    <property type="nucleotide sequence ID" value="NZ_CDNC01000024.1"/>
</dbReference>
<accession>A0A0B7GZF3</accession>
<reference evidence="4 6" key="3">
    <citation type="submission" date="2019-08" db="EMBL/GenBank/DDBJ databases">
        <authorList>
            <person name="Kuhnert P."/>
        </authorList>
    </citation>
    <scope>NUCLEOTIDE SEQUENCE [LARGE SCALE GENOMIC DNA]</scope>
    <source>
        <strain evidence="4 6">B36.5</strain>
    </source>
</reference>
<evidence type="ECO:0000256" key="2">
    <source>
        <dbReference type="SAM" id="Phobius"/>
    </source>
</evidence>
<name>A0A0B7GZF3_TREPH</name>
<evidence type="ECO:0000313" key="3">
    <source>
        <dbReference type="EMBL" id="CEM62370.1"/>
    </source>
</evidence>
<feature type="transmembrane region" description="Helical" evidence="2">
    <location>
        <begin position="6"/>
        <end position="23"/>
    </location>
</feature>
<keyword evidence="1" id="KW-0175">Coiled coil</keyword>
<feature type="coiled-coil region" evidence="1">
    <location>
        <begin position="62"/>
        <end position="89"/>
    </location>
</feature>
<dbReference type="Proteomes" id="UP000042527">
    <property type="component" value="Unassembled WGS sequence"/>
</dbReference>
<keyword evidence="2" id="KW-1133">Transmembrane helix</keyword>
<dbReference type="EMBL" id="CP042817">
    <property type="protein sequence ID" value="QEJ99419.1"/>
    <property type="molecule type" value="Genomic_DNA"/>
</dbReference>
<evidence type="ECO:0000313" key="6">
    <source>
        <dbReference type="Proteomes" id="UP000323594"/>
    </source>
</evidence>
<keyword evidence="2" id="KW-0812">Transmembrane</keyword>
<evidence type="ECO:0008006" key="7">
    <source>
        <dbReference type="Google" id="ProtNLM"/>
    </source>
</evidence>
<evidence type="ECO:0000313" key="4">
    <source>
        <dbReference type="EMBL" id="QEJ99419.1"/>
    </source>
</evidence>
<reference evidence="3" key="1">
    <citation type="submission" date="2015-01" db="EMBL/GenBank/DDBJ databases">
        <authorList>
            <person name="Xiang T."/>
            <person name="Song Y."/>
            <person name="Huang L."/>
            <person name="Wang B."/>
            <person name="Wu P."/>
        </authorList>
    </citation>
    <scope>NUCLEOTIDE SEQUENCE [LARGE SCALE GENOMIC DNA]</scope>
    <source>
        <strain evidence="3">V1</strain>
    </source>
</reference>
<dbReference type="AlphaFoldDB" id="A0A0B7GZF3"/>
<evidence type="ECO:0000313" key="5">
    <source>
        <dbReference type="Proteomes" id="UP000042527"/>
    </source>
</evidence>
<reference evidence="5" key="2">
    <citation type="submission" date="2015-01" db="EMBL/GenBank/DDBJ databases">
        <authorList>
            <person name="Manzoor Shahid"/>
            <person name="Zubair Saima"/>
        </authorList>
    </citation>
    <scope>NUCLEOTIDE SEQUENCE [LARGE SCALE GENOMIC DNA]</scope>
    <source>
        <strain evidence="5">V1</strain>
    </source>
</reference>
<organism evidence="3 5">
    <name type="scientific">Treponema phagedenis</name>
    <dbReference type="NCBI Taxonomy" id="162"/>
    <lineage>
        <taxon>Bacteria</taxon>
        <taxon>Pseudomonadati</taxon>
        <taxon>Spirochaetota</taxon>
        <taxon>Spirochaetia</taxon>
        <taxon>Spirochaetales</taxon>
        <taxon>Treponemataceae</taxon>
        <taxon>Treponema</taxon>
    </lineage>
</organism>
<keyword evidence="2" id="KW-0472">Membrane</keyword>
<gene>
    <name evidence="4" type="ORF">FUT82_16445</name>
    <name evidence="3" type="ORF">TPHV1_300021</name>
</gene>
<proteinExistence type="predicted"/>